<evidence type="ECO:0000313" key="8">
    <source>
        <dbReference type="Proteomes" id="UP001164286"/>
    </source>
</evidence>
<dbReference type="PROSITE" id="PS00909">
    <property type="entry name" value="MR_MLE_2"/>
    <property type="match status" value="1"/>
</dbReference>
<dbReference type="NCBIfam" id="NF010624">
    <property type="entry name" value="PRK14017.1"/>
    <property type="match status" value="1"/>
</dbReference>
<dbReference type="PROSITE" id="PS00908">
    <property type="entry name" value="MR_MLE_1"/>
    <property type="match status" value="1"/>
</dbReference>
<gene>
    <name evidence="7" type="ORF">MKK02DRAFT_17916</name>
</gene>
<name>A0AA38H5C2_9TREE</name>
<dbReference type="InterPro" id="IPR013342">
    <property type="entry name" value="Mandelate_racemase_C"/>
</dbReference>
<dbReference type="GO" id="GO:0034194">
    <property type="term" value="P:D-galactonate catabolic process"/>
    <property type="evidence" value="ECO:0007669"/>
    <property type="project" value="InterPro"/>
</dbReference>
<keyword evidence="8" id="KW-1185">Reference proteome</keyword>
<dbReference type="InterPro" id="IPR013341">
    <property type="entry name" value="Mandelate_racemase_N_dom"/>
</dbReference>
<dbReference type="EMBL" id="JAKWFO010000008">
    <property type="protein sequence ID" value="KAI9634178.1"/>
    <property type="molecule type" value="Genomic_DNA"/>
</dbReference>
<evidence type="ECO:0000259" key="6">
    <source>
        <dbReference type="SMART" id="SM00922"/>
    </source>
</evidence>
<dbReference type="PANTHER" id="PTHR48080:SF2">
    <property type="entry name" value="D-GALACTONATE DEHYDRATASE"/>
    <property type="match status" value="1"/>
</dbReference>
<evidence type="ECO:0000313" key="7">
    <source>
        <dbReference type="EMBL" id="KAI9634178.1"/>
    </source>
</evidence>
<dbReference type="InterPro" id="IPR029017">
    <property type="entry name" value="Enolase-like_N"/>
</dbReference>
<dbReference type="RefSeq" id="XP_052943955.1">
    <property type="nucleotide sequence ID" value="XM_053085861.1"/>
</dbReference>
<dbReference type="SUPFAM" id="SSF51604">
    <property type="entry name" value="Enolase C-terminal domain-like"/>
    <property type="match status" value="1"/>
</dbReference>
<evidence type="ECO:0000256" key="5">
    <source>
        <dbReference type="SAM" id="MobiDB-lite"/>
    </source>
</evidence>
<dbReference type="PANTHER" id="PTHR48080">
    <property type="entry name" value="D-GALACTONATE DEHYDRATASE-RELATED"/>
    <property type="match status" value="1"/>
</dbReference>
<evidence type="ECO:0000256" key="1">
    <source>
        <dbReference type="ARBA" id="ARBA00001946"/>
    </source>
</evidence>
<dbReference type="Gene3D" id="3.20.20.120">
    <property type="entry name" value="Enolase-like C-terminal domain"/>
    <property type="match status" value="1"/>
</dbReference>
<dbReference type="InterPro" id="IPR034593">
    <property type="entry name" value="DgoD-like"/>
</dbReference>
<keyword evidence="3" id="KW-0460">Magnesium</keyword>
<organism evidence="7 8">
    <name type="scientific">Dioszegia hungarica</name>
    <dbReference type="NCBI Taxonomy" id="4972"/>
    <lineage>
        <taxon>Eukaryota</taxon>
        <taxon>Fungi</taxon>
        <taxon>Dikarya</taxon>
        <taxon>Basidiomycota</taxon>
        <taxon>Agaricomycotina</taxon>
        <taxon>Tremellomycetes</taxon>
        <taxon>Tremellales</taxon>
        <taxon>Bulleribasidiaceae</taxon>
        <taxon>Dioszegia</taxon>
    </lineage>
</organism>
<keyword evidence="2" id="KW-0479">Metal-binding</keyword>
<comment type="cofactor">
    <cofactor evidence="1">
        <name>Mg(2+)</name>
        <dbReference type="ChEBI" id="CHEBI:18420"/>
    </cofactor>
</comment>
<dbReference type="Gene3D" id="3.30.390.10">
    <property type="entry name" value="Enolase-like, N-terminal domain"/>
    <property type="match status" value="1"/>
</dbReference>
<dbReference type="CDD" id="cd03325">
    <property type="entry name" value="D-galactonate_dehydratase"/>
    <property type="match status" value="1"/>
</dbReference>
<evidence type="ECO:0000256" key="3">
    <source>
        <dbReference type="ARBA" id="ARBA00022842"/>
    </source>
</evidence>
<dbReference type="SMART" id="SM00922">
    <property type="entry name" value="MR_MLE"/>
    <property type="match status" value="1"/>
</dbReference>
<dbReference type="Pfam" id="PF02746">
    <property type="entry name" value="MR_MLE_N"/>
    <property type="match status" value="1"/>
</dbReference>
<dbReference type="InterPro" id="IPR029065">
    <property type="entry name" value="Enolase_C-like"/>
</dbReference>
<dbReference type="InterPro" id="IPR036849">
    <property type="entry name" value="Enolase-like_C_sf"/>
</dbReference>
<feature type="compositionally biased region" description="Polar residues" evidence="5">
    <location>
        <begin position="13"/>
        <end position="25"/>
    </location>
</feature>
<reference evidence="7" key="1">
    <citation type="journal article" date="2022" name="G3 (Bethesda)">
        <title>High quality genome of the basidiomycete yeast Dioszegia hungarica PDD-24b-2 isolated from cloud water.</title>
        <authorList>
            <person name="Jarrige D."/>
            <person name="Haridas S."/>
            <person name="Bleykasten-Grosshans C."/>
            <person name="Joly M."/>
            <person name="Nadalig T."/>
            <person name="Sancelme M."/>
            <person name="Vuilleumier S."/>
            <person name="Grigoriev I.V."/>
            <person name="Amato P."/>
            <person name="Bringel F."/>
        </authorList>
    </citation>
    <scope>NUCLEOTIDE SEQUENCE</scope>
    <source>
        <strain evidence="7">PDD-24b-2</strain>
    </source>
</reference>
<dbReference type="InterPro" id="IPR023592">
    <property type="entry name" value="Galactonate_deHydtase"/>
</dbReference>
<feature type="domain" description="Mandelate racemase/muconate lactonizing enzyme C-terminal" evidence="6">
    <location>
        <begin position="186"/>
        <end position="288"/>
    </location>
</feature>
<dbReference type="SFLD" id="SFLDS00001">
    <property type="entry name" value="Enolase"/>
    <property type="match status" value="1"/>
</dbReference>
<dbReference type="GO" id="GO:0046872">
    <property type="term" value="F:metal ion binding"/>
    <property type="evidence" value="ECO:0007669"/>
    <property type="project" value="UniProtKB-KW"/>
</dbReference>
<dbReference type="AlphaFoldDB" id="A0AA38H5C2"/>
<dbReference type="SFLD" id="SFLDF00003">
    <property type="entry name" value="D-galactonate_dehydratase"/>
    <property type="match status" value="1"/>
</dbReference>
<keyword evidence="4" id="KW-0456">Lyase</keyword>
<accession>A0AA38H5C2</accession>
<dbReference type="InterPro" id="IPR018110">
    <property type="entry name" value="Mandel_Rmase/mucon_lact_enz_CS"/>
</dbReference>
<sequence>MSKPDANTPRPLGTSTEASELSQQQATYLPPSDNALKYAKGIQRHVPAKPHASLTETKSNPHLIKSVESFYVRPRWLFVRIETEGGVVGWGEGTLEGHTEAVQGSLRDIGRRLKGWDAMNIEDIYTYLYRHRFYRGGEVLMSAMSGVDIALWDIKGKVLGVPVWELLGGKVREACPVYGWVGGDRPSDVLEQAKARKAQGFTRVKMNATESIAWLDSPHALDETVKRLAEVKSIGMDVGLDFHGRVHKAMAKQLAQLLEPHRPLFIEEPLLPGHPNELKDLYNKTTIPIALGERLFTREDCRPYFELGCIDIIQPDIAHAGGITETRKIAIMAEAYDIGVAPHCPLGPLAFAASLHIGFSTPNFVVCEMSWKMHYNVGADLFTYMKNPEVFKVVDGNIMLMTGVGLGVELDEELIRKEAAEAAKIDPWINPLFRGDDGSVREW</sequence>
<feature type="region of interest" description="Disordered" evidence="5">
    <location>
        <begin position="1"/>
        <end position="25"/>
    </location>
</feature>
<dbReference type="GeneID" id="77725062"/>
<proteinExistence type="predicted"/>
<evidence type="ECO:0000256" key="2">
    <source>
        <dbReference type="ARBA" id="ARBA00022723"/>
    </source>
</evidence>
<dbReference type="GO" id="GO:0008869">
    <property type="term" value="F:galactonate dehydratase activity"/>
    <property type="evidence" value="ECO:0007669"/>
    <property type="project" value="InterPro"/>
</dbReference>
<dbReference type="SUPFAM" id="SSF54826">
    <property type="entry name" value="Enolase N-terminal domain-like"/>
    <property type="match status" value="1"/>
</dbReference>
<dbReference type="Proteomes" id="UP001164286">
    <property type="component" value="Unassembled WGS sequence"/>
</dbReference>
<dbReference type="GO" id="GO:0009063">
    <property type="term" value="P:amino acid catabolic process"/>
    <property type="evidence" value="ECO:0007669"/>
    <property type="project" value="InterPro"/>
</dbReference>
<evidence type="ECO:0000256" key="4">
    <source>
        <dbReference type="ARBA" id="ARBA00023239"/>
    </source>
</evidence>
<protein>
    <submittedName>
        <fullName evidence="7">Mandelate racemase/muconate lactonizing enzyme</fullName>
    </submittedName>
</protein>
<comment type="caution">
    <text evidence="7">The sequence shown here is derived from an EMBL/GenBank/DDBJ whole genome shotgun (WGS) entry which is preliminary data.</text>
</comment>
<dbReference type="Pfam" id="PF13378">
    <property type="entry name" value="MR_MLE_C"/>
    <property type="match status" value="1"/>
</dbReference>
<dbReference type="SFLD" id="SFLDG00179">
    <property type="entry name" value="mandelate_racemase"/>
    <property type="match status" value="1"/>
</dbReference>